<proteinExistence type="predicted"/>
<evidence type="ECO:0000313" key="2">
    <source>
        <dbReference type="EMBL" id="OYD20070.1"/>
    </source>
</evidence>
<name>A0A235C631_9GAMM</name>
<feature type="transmembrane region" description="Helical" evidence="1">
    <location>
        <begin position="6"/>
        <end position="27"/>
    </location>
</feature>
<sequence>MTLEFIGMMSAIMMMLCYPICIYAIYAKLEEAEEYLKFSTFIVTVKYRFKFGLFGGKLKRLFVIAIVILMPHVFQWRRLAVSYTHL</sequence>
<gene>
    <name evidence="2" type="ORF">B6S09_18115</name>
</gene>
<dbReference type="AlphaFoldDB" id="A0A235C631"/>
<evidence type="ECO:0000313" key="3">
    <source>
        <dbReference type="Proteomes" id="UP000243640"/>
    </source>
</evidence>
<accession>A0A235C631</accession>
<reference evidence="2 3" key="1">
    <citation type="submission" date="2017-08" db="EMBL/GenBank/DDBJ databases">
        <title>Draft Genome Sequence of the Marine Bacterium Oceanimonas baumannii ATCC 700832.</title>
        <authorList>
            <person name="Mcclelland W.D."/>
            <person name="Brennan M.A."/>
            <person name="Trachtenberg A.M."/>
            <person name="Maclea K.S."/>
        </authorList>
    </citation>
    <scope>NUCLEOTIDE SEQUENCE [LARGE SCALE GENOMIC DNA]</scope>
    <source>
        <strain evidence="2 3">ATCC 700832</strain>
    </source>
</reference>
<keyword evidence="1" id="KW-1133">Transmembrane helix</keyword>
<dbReference type="EMBL" id="NQJF01000053">
    <property type="protein sequence ID" value="OYD20070.1"/>
    <property type="molecule type" value="Genomic_DNA"/>
</dbReference>
<evidence type="ECO:0000256" key="1">
    <source>
        <dbReference type="SAM" id="Phobius"/>
    </source>
</evidence>
<keyword evidence="1" id="KW-0472">Membrane</keyword>
<comment type="caution">
    <text evidence="2">The sequence shown here is derived from an EMBL/GenBank/DDBJ whole genome shotgun (WGS) entry which is preliminary data.</text>
</comment>
<protein>
    <submittedName>
        <fullName evidence="2">Uncharacterized protein</fullName>
    </submittedName>
</protein>
<feature type="transmembrane region" description="Helical" evidence="1">
    <location>
        <begin position="58"/>
        <end position="76"/>
    </location>
</feature>
<dbReference type="Proteomes" id="UP000243640">
    <property type="component" value="Unassembled WGS sequence"/>
</dbReference>
<feature type="non-terminal residue" evidence="2">
    <location>
        <position position="86"/>
    </location>
</feature>
<organism evidence="2 3">
    <name type="scientific">Oceanimonas baumannii</name>
    <dbReference type="NCBI Taxonomy" id="129578"/>
    <lineage>
        <taxon>Bacteria</taxon>
        <taxon>Pseudomonadati</taxon>
        <taxon>Pseudomonadota</taxon>
        <taxon>Gammaproteobacteria</taxon>
        <taxon>Aeromonadales</taxon>
        <taxon>Aeromonadaceae</taxon>
        <taxon>Oceanimonas</taxon>
    </lineage>
</organism>
<keyword evidence="1" id="KW-0812">Transmembrane</keyword>